<dbReference type="InterPro" id="IPR011042">
    <property type="entry name" value="6-blade_b-propeller_TolB-like"/>
</dbReference>
<dbReference type="PANTHER" id="PTHR10009">
    <property type="entry name" value="PROTEIN YELLOW-RELATED"/>
    <property type="match status" value="1"/>
</dbReference>
<evidence type="ECO:0000256" key="1">
    <source>
        <dbReference type="ARBA" id="ARBA00004613"/>
    </source>
</evidence>
<gene>
    <name evidence="5" type="ORF">BDU57DRAFT_543002</name>
</gene>
<comment type="similarity">
    <text evidence="2">Belongs to the major royal jelly protein family.</text>
</comment>
<evidence type="ECO:0000313" key="5">
    <source>
        <dbReference type="EMBL" id="KAF1911921.1"/>
    </source>
</evidence>
<proteinExistence type="inferred from homology"/>
<dbReference type="AlphaFoldDB" id="A0A6A5Q893"/>
<dbReference type="OrthoDB" id="7776143at2759"/>
<evidence type="ECO:0000313" key="6">
    <source>
        <dbReference type="Proteomes" id="UP000800096"/>
    </source>
</evidence>
<feature type="chain" id="PRO_5025409117" evidence="4">
    <location>
        <begin position="20"/>
        <end position="427"/>
    </location>
</feature>
<keyword evidence="3" id="KW-0964">Secreted</keyword>
<comment type="subcellular location">
    <subcellularLocation>
        <location evidence="1">Secreted</location>
    </subcellularLocation>
</comment>
<feature type="signal peptide" evidence="4">
    <location>
        <begin position="1"/>
        <end position="19"/>
    </location>
</feature>
<dbReference type="Gene3D" id="2.120.10.30">
    <property type="entry name" value="TolB, C-terminal domain"/>
    <property type="match status" value="1"/>
</dbReference>
<sequence length="427" mass="46667">MYPYWYVVLVSARLAHSLAQDAYFNTPPDGYRPFGPGYTHGAYPQDFGIVGPSLEAIHDSQKPSAGLAVDVNHNLYLAYPRNAGSTPSNVVICTSFNDEQPWPDAAIQNCTTDQDPSTCFINVQNVVRDDKGRLWIVDSGIPAGAPAGSNAIPGGAKLMSFNETTSKHLRTYAIPENLLAHGMNMNDMKVNTTLGGREGYAFITDASTNSSLVAIDLEDGSGVRRLFNTSVVRADEKYVGSYDGELIYRWNGTQKGYITTAADGITLASGNLYWGVLASRRFYYISQETLVNRNLSDAQVLAAVQNPGQCASEQAGFTSDDRGRVYIAASEHNAIYYVDTLTLEQNMTVNGNAPGVGGLIPAEDYVVKTLVKNAMIQHADSMAILDGWLYFNTNQLTLGPQYQYNNTDKRRGPFRSFRIWVGRGQAA</sequence>
<evidence type="ECO:0000256" key="2">
    <source>
        <dbReference type="ARBA" id="ARBA00009127"/>
    </source>
</evidence>
<accession>A0A6A5Q893</accession>
<organism evidence="5 6">
    <name type="scientific">Ampelomyces quisqualis</name>
    <name type="common">Powdery mildew agent</name>
    <dbReference type="NCBI Taxonomy" id="50730"/>
    <lineage>
        <taxon>Eukaryota</taxon>
        <taxon>Fungi</taxon>
        <taxon>Dikarya</taxon>
        <taxon>Ascomycota</taxon>
        <taxon>Pezizomycotina</taxon>
        <taxon>Dothideomycetes</taxon>
        <taxon>Pleosporomycetidae</taxon>
        <taxon>Pleosporales</taxon>
        <taxon>Pleosporineae</taxon>
        <taxon>Phaeosphaeriaceae</taxon>
        <taxon>Ampelomyces</taxon>
    </lineage>
</organism>
<dbReference type="InterPro" id="IPR017996">
    <property type="entry name" value="MRJP/yellow-related"/>
</dbReference>
<dbReference type="GO" id="GO:0005576">
    <property type="term" value="C:extracellular region"/>
    <property type="evidence" value="ECO:0007669"/>
    <property type="project" value="UniProtKB-SubCell"/>
</dbReference>
<reference evidence="5" key="1">
    <citation type="journal article" date="2020" name="Stud. Mycol.">
        <title>101 Dothideomycetes genomes: a test case for predicting lifestyles and emergence of pathogens.</title>
        <authorList>
            <person name="Haridas S."/>
            <person name="Albert R."/>
            <person name="Binder M."/>
            <person name="Bloem J."/>
            <person name="Labutti K."/>
            <person name="Salamov A."/>
            <person name="Andreopoulos B."/>
            <person name="Baker S."/>
            <person name="Barry K."/>
            <person name="Bills G."/>
            <person name="Bluhm B."/>
            <person name="Cannon C."/>
            <person name="Castanera R."/>
            <person name="Culley D."/>
            <person name="Daum C."/>
            <person name="Ezra D."/>
            <person name="Gonzalez J."/>
            <person name="Henrissat B."/>
            <person name="Kuo A."/>
            <person name="Liang C."/>
            <person name="Lipzen A."/>
            <person name="Lutzoni F."/>
            <person name="Magnuson J."/>
            <person name="Mondo S."/>
            <person name="Nolan M."/>
            <person name="Ohm R."/>
            <person name="Pangilinan J."/>
            <person name="Park H.-J."/>
            <person name="Ramirez L."/>
            <person name="Alfaro M."/>
            <person name="Sun H."/>
            <person name="Tritt A."/>
            <person name="Yoshinaga Y."/>
            <person name="Zwiers L.-H."/>
            <person name="Turgeon B."/>
            <person name="Goodwin S."/>
            <person name="Spatafora J."/>
            <person name="Crous P."/>
            <person name="Grigoriev I."/>
        </authorList>
    </citation>
    <scope>NUCLEOTIDE SEQUENCE</scope>
    <source>
        <strain evidence="5">HMLAC05119</strain>
    </source>
</reference>
<name>A0A6A5Q893_AMPQU</name>
<keyword evidence="6" id="KW-1185">Reference proteome</keyword>
<keyword evidence="4" id="KW-0732">Signal</keyword>
<dbReference type="Pfam" id="PF03022">
    <property type="entry name" value="MRJP"/>
    <property type="match status" value="1"/>
</dbReference>
<dbReference type="PANTHER" id="PTHR10009:SF17">
    <property type="entry name" value="MAJOR ROYAL JELLY PROTEIN"/>
    <property type="match status" value="1"/>
</dbReference>
<evidence type="ECO:0000256" key="4">
    <source>
        <dbReference type="SAM" id="SignalP"/>
    </source>
</evidence>
<dbReference type="EMBL" id="ML979142">
    <property type="protein sequence ID" value="KAF1911921.1"/>
    <property type="molecule type" value="Genomic_DNA"/>
</dbReference>
<dbReference type="Proteomes" id="UP000800096">
    <property type="component" value="Unassembled WGS sequence"/>
</dbReference>
<protein>
    <submittedName>
        <fullName evidence="5">Major royal jelly protein-domain-containing protein</fullName>
    </submittedName>
</protein>
<evidence type="ECO:0000256" key="3">
    <source>
        <dbReference type="ARBA" id="ARBA00022525"/>
    </source>
</evidence>
<dbReference type="SUPFAM" id="SSF101898">
    <property type="entry name" value="NHL repeat"/>
    <property type="match status" value="1"/>
</dbReference>